<keyword evidence="9" id="KW-1185">Reference proteome</keyword>
<evidence type="ECO:0000313" key="9">
    <source>
        <dbReference type="Proteomes" id="UP001597318"/>
    </source>
</evidence>
<dbReference type="InterPro" id="IPR000064">
    <property type="entry name" value="NLP_P60_dom"/>
</dbReference>
<dbReference type="EMBL" id="JBHUIK010000003">
    <property type="protein sequence ID" value="MFD2214857.1"/>
    <property type="molecule type" value="Genomic_DNA"/>
</dbReference>
<keyword evidence="6" id="KW-0732">Signal</keyword>
<dbReference type="PROSITE" id="PS51935">
    <property type="entry name" value="NLPC_P60"/>
    <property type="match status" value="1"/>
</dbReference>
<dbReference type="Pfam" id="PF18058">
    <property type="entry name" value="SbsC_C"/>
    <property type="match status" value="1"/>
</dbReference>
<keyword evidence="5" id="KW-0175">Coiled coil</keyword>
<dbReference type="Proteomes" id="UP001597318">
    <property type="component" value="Unassembled WGS sequence"/>
</dbReference>
<dbReference type="InterPro" id="IPR038765">
    <property type="entry name" value="Papain-like_cys_pep_sf"/>
</dbReference>
<gene>
    <name evidence="8" type="ORF">ACFSKK_14295</name>
</gene>
<protein>
    <submittedName>
        <fullName evidence="8">NlpC/P60 family protein</fullName>
    </submittedName>
</protein>
<evidence type="ECO:0000256" key="6">
    <source>
        <dbReference type="SAM" id="SignalP"/>
    </source>
</evidence>
<sequence>MKKHLFIFMLCSFVFLVAHSKAFADSTINEQQFIQESKKYLGVPYRFGGMSPSGFDCSGYINYVLKGYGYSVPRTSADMYASSDLTKVSNPEVGDLVFFTTYKPGASHAGIYIGNNEFVHASSSKGITVSKLEESYWNTRYLGAKRLEGLSTYLNSVDAEAKQLWQTASQHYMSSDTTTQNQGVLSTYNEIRKQADSGAAKEYVLRTAHVIDSVNLSANLAGSTKQLTNTMITNQNLTDESVNLYHQHSSNIKKSETVYSRLYGSDLRKRFNTESITPAKIARETVIYEVSMYGLLDTIEQTVEAGNLDEAGNLLEKYDRLEKRANEIKAYGNTLHVGSYQSLNEIRTQLEERKKAVEEIILSN</sequence>
<proteinExistence type="inferred from homology"/>
<evidence type="ECO:0000256" key="2">
    <source>
        <dbReference type="ARBA" id="ARBA00022670"/>
    </source>
</evidence>
<evidence type="ECO:0000259" key="7">
    <source>
        <dbReference type="PROSITE" id="PS51935"/>
    </source>
</evidence>
<organism evidence="8 9">
    <name type="scientific">Metabacillus endolithicus</name>
    <dbReference type="NCBI Taxonomy" id="1535204"/>
    <lineage>
        <taxon>Bacteria</taxon>
        <taxon>Bacillati</taxon>
        <taxon>Bacillota</taxon>
        <taxon>Bacilli</taxon>
        <taxon>Bacillales</taxon>
        <taxon>Bacillaceae</taxon>
        <taxon>Metabacillus</taxon>
    </lineage>
</organism>
<reference evidence="9" key="1">
    <citation type="journal article" date="2019" name="Int. J. Syst. Evol. Microbiol.">
        <title>The Global Catalogue of Microorganisms (GCM) 10K type strain sequencing project: providing services to taxonomists for standard genome sequencing and annotation.</title>
        <authorList>
            <consortium name="The Broad Institute Genomics Platform"/>
            <consortium name="The Broad Institute Genome Sequencing Center for Infectious Disease"/>
            <person name="Wu L."/>
            <person name="Ma J."/>
        </authorList>
    </citation>
    <scope>NUCLEOTIDE SEQUENCE [LARGE SCALE GENOMIC DNA]</scope>
    <source>
        <strain evidence="9">CGMCC 1.15474</strain>
    </source>
</reference>
<dbReference type="InterPro" id="IPR051202">
    <property type="entry name" value="Peptidase_C40"/>
</dbReference>
<dbReference type="PANTHER" id="PTHR47053">
    <property type="entry name" value="MUREIN DD-ENDOPEPTIDASE MEPH-RELATED"/>
    <property type="match status" value="1"/>
</dbReference>
<feature type="signal peptide" evidence="6">
    <location>
        <begin position="1"/>
        <end position="24"/>
    </location>
</feature>
<keyword evidence="4" id="KW-0788">Thiol protease</keyword>
<evidence type="ECO:0000256" key="4">
    <source>
        <dbReference type="ARBA" id="ARBA00022807"/>
    </source>
</evidence>
<accession>A0ABW5BYD7</accession>
<dbReference type="SUPFAM" id="SSF54001">
    <property type="entry name" value="Cysteine proteinases"/>
    <property type="match status" value="1"/>
</dbReference>
<comment type="similarity">
    <text evidence="1">Belongs to the peptidase C40 family.</text>
</comment>
<dbReference type="InterPro" id="IPR041378">
    <property type="entry name" value="S-layer_SbsC_C"/>
</dbReference>
<dbReference type="PANTHER" id="PTHR47053:SF1">
    <property type="entry name" value="MUREIN DD-ENDOPEPTIDASE MEPH-RELATED"/>
    <property type="match status" value="1"/>
</dbReference>
<feature type="coiled-coil region" evidence="5">
    <location>
        <begin position="311"/>
        <end position="360"/>
    </location>
</feature>
<feature type="chain" id="PRO_5047541777" evidence="6">
    <location>
        <begin position="25"/>
        <end position="364"/>
    </location>
</feature>
<dbReference type="Pfam" id="PF00877">
    <property type="entry name" value="NLPC_P60"/>
    <property type="match status" value="1"/>
</dbReference>
<dbReference type="Gene3D" id="3.90.1720.10">
    <property type="entry name" value="endopeptidase domain like (from Nostoc punctiforme)"/>
    <property type="match status" value="1"/>
</dbReference>
<feature type="domain" description="NlpC/P60" evidence="7">
    <location>
        <begin position="27"/>
        <end position="148"/>
    </location>
</feature>
<evidence type="ECO:0000313" key="8">
    <source>
        <dbReference type="EMBL" id="MFD2214857.1"/>
    </source>
</evidence>
<evidence type="ECO:0000256" key="5">
    <source>
        <dbReference type="SAM" id="Coils"/>
    </source>
</evidence>
<name>A0ABW5BYD7_9BACI</name>
<evidence type="ECO:0000256" key="3">
    <source>
        <dbReference type="ARBA" id="ARBA00022801"/>
    </source>
</evidence>
<evidence type="ECO:0000256" key="1">
    <source>
        <dbReference type="ARBA" id="ARBA00007074"/>
    </source>
</evidence>
<dbReference type="Gene3D" id="1.20.58.780">
    <property type="match status" value="1"/>
</dbReference>
<comment type="caution">
    <text evidence="8">The sequence shown here is derived from an EMBL/GenBank/DDBJ whole genome shotgun (WGS) entry which is preliminary data.</text>
</comment>
<dbReference type="RefSeq" id="WP_247346353.1">
    <property type="nucleotide sequence ID" value="NZ_CP095550.1"/>
</dbReference>
<keyword evidence="2" id="KW-0645">Protease</keyword>
<keyword evidence="3" id="KW-0378">Hydrolase</keyword>